<dbReference type="NCBIfam" id="TIGR00536">
    <property type="entry name" value="hemK_fam"/>
    <property type="match status" value="1"/>
</dbReference>
<protein>
    <recommendedName>
        <fullName evidence="5">Release factor glutamine methyltransferase</fullName>
        <shortName evidence="5">RF MTase</shortName>
        <ecNumber evidence="5">2.1.1.297</ecNumber>
    </recommendedName>
    <alternativeName>
        <fullName evidence="5">N5-glutamine methyltransferase PrmC</fullName>
    </alternativeName>
    <alternativeName>
        <fullName evidence="5">Protein-(glutamine-N5) MTase PrmC</fullName>
    </alternativeName>
    <alternativeName>
        <fullName evidence="5">Protein-glutamine N-methyltransferase PrmC</fullName>
    </alternativeName>
</protein>
<feature type="binding site" evidence="5">
    <location>
        <begin position="132"/>
        <end position="136"/>
    </location>
    <ligand>
        <name>S-adenosyl-L-methionine</name>
        <dbReference type="ChEBI" id="CHEBI:59789"/>
    </ligand>
</feature>
<evidence type="ECO:0000256" key="4">
    <source>
        <dbReference type="ARBA" id="ARBA00048391"/>
    </source>
</evidence>
<dbReference type="EMBL" id="JAPFCC010000001">
    <property type="protein sequence ID" value="MCW7556430.1"/>
    <property type="molecule type" value="Genomic_DNA"/>
</dbReference>
<keyword evidence="3 5" id="KW-0949">S-adenosyl-L-methionine</keyword>
<accession>A0ABT3N477</accession>
<proteinExistence type="inferred from homology"/>
<dbReference type="InterPro" id="IPR040758">
    <property type="entry name" value="PrmC_N"/>
</dbReference>
<dbReference type="HAMAP" id="MF_02126">
    <property type="entry name" value="RF_methyltr_PrmC"/>
    <property type="match status" value="1"/>
</dbReference>
<feature type="binding site" evidence="5">
    <location>
        <begin position="198"/>
        <end position="201"/>
    </location>
    <ligand>
        <name>substrate</name>
    </ligand>
</feature>
<name>A0ABT3N477_9GAMM</name>
<dbReference type="SUPFAM" id="SSF53335">
    <property type="entry name" value="S-adenosyl-L-methionine-dependent methyltransferases"/>
    <property type="match status" value="1"/>
</dbReference>
<evidence type="ECO:0000256" key="5">
    <source>
        <dbReference type="HAMAP-Rule" id="MF_02126"/>
    </source>
</evidence>
<dbReference type="InterPro" id="IPR029063">
    <property type="entry name" value="SAM-dependent_MTases_sf"/>
</dbReference>
<comment type="similarity">
    <text evidence="5">Belongs to the protein N5-glutamine methyltransferase family. PrmC subfamily.</text>
</comment>
<dbReference type="InterPro" id="IPR002052">
    <property type="entry name" value="DNA_methylase_N6_adenine_CS"/>
</dbReference>
<dbReference type="PROSITE" id="PS00092">
    <property type="entry name" value="N6_MTASE"/>
    <property type="match status" value="1"/>
</dbReference>
<sequence>MTSFQNSCRNSCLNSYRVDRLLSWATDLLTDSETARLDAEVLLCHILQKDRSFLFTWPEHELNEQQLSDFRLLVAQRQKGTPVAYLTGERDFWTLKLAVSPATLIPRPDTELLVEQALTKELPENATVADLGTGTGAIALALASERRQWTVVGVDKFRDAVKLAKQNARSNRINNVTFYQGSWCEALPDDNYHMIVSNPPYICCDDEHLSQGDVRFEPETALASGTDGLNDIRIIIQQAVSRLHNGGWLLLEHGYHQAEAIQQLMRQAGFSRISTILDLSGHDRVTQGQLSL</sequence>
<dbReference type="Proteomes" id="UP001209854">
    <property type="component" value="Unassembled WGS sequence"/>
</dbReference>
<dbReference type="Gene3D" id="3.40.50.150">
    <property type="entry name" value="Vaccinia Virus protein VP39"/>
    <property type="match status" value="1"/>
</dbReference>
<dbReference type="PANTHER" id="PTHR18895">
    <property type="entry name" value="HEMK METHYLTRANSFERASE"/>
    <property type="match status" value="1"/>
</dbReference>
<organism evidence="8 9">
    <name type="scientific">Endozoicomonas gorgoniicola</name>
    <dbReference type="NCBI Taxonomy" id="1234144"/>
    <lineage>
        <taxon>Bacteria</taxon>
        <taxon>Pseudomonadati</taxon>
        <taxon>Pseudomonadota</taxon>
        <taxon>Gammaproteobacteria</taxon>
        <taxon>Oceanospirillales</taxon>
        <taxon>Endozoicomonadaceae</taxon>
        <taxon>Endozoicomonas</taxon>
    </lineage>
</organism>
<keyword evidence="1 5" id="KW-0489">Methyltransferase</keyword>
<dbReference type="NCBIfam" id="TIGR03534">
    <property type="entry name" value="RF_mod_PrmC"/>
    <property type="match status" value="1"/>
</dbReference>
<keyword evidence="9" id="KW-1185">Reference proteome</keyword>
<dbReference type="InterPro" id="IPR050320">
    <property type="entry name" value="N5-glutamine_MTase"/>
</dbReference>
<dbReference type="PANTHER" id="PTHR18895:SF74">
    <property type="entry name" value="MTRF1L RELEASE FACTOR GLUTAMINE METHYLTRANSFERASE"/>
    <property type="match status" value="1"/>
</dbReference>
<gene>
    <name evidence="5 8" type="primary">prmC</name>
    <name evidence="8" type="ORF">NX722_28105</name>
</gene>
<comment type="caution">
    <text evidence="8">The sequence shown here is derived from an EMBL/GenBank/DDBJ whole genome shotgun (WGS) entry which is preliminary data.</text>
</comment>
<evidence type="ECO:0000313" key="8">
    <source>
        <dbReference type="EMBL" id="MCW7556430.1"/>
    </source>
</evidence>
<evidence type="ECO:0000256" key="2">
    <source>
        <dbReference type="ARBA" id="ARBA00022679"/>
    </source>
</evidence>
<evidence type="ECO:0000259" key="6">
    <source>
        <dbReference type="Pfam" id="PF05175"/>
    </source>
</evidence>
<evidence type="ECO:0000313" key="9">
    <source>
        <dbReference type="Proteomes" id="UP001209854"/>
    </source>
</evidence>
<dbReference type="Pfam" id="PF17827">
    <property type="entry name" value="PrmC_N"/>
    <property type="match status" value="1"/>
</dbReference>
<evidence type="ECO:0000256" key="3">
    <source>
        <dbReference type="ARBA" id="ARBA00022691"/>
    </source>
</evidence>
<dbReference type="InterPro" id="IPR019874">
    <property type="entry name" value="RF_methyltr_PrmC"/>
</dbReference>
<feature type="domain" description="Release factor glutamine methyltransferase N-terminal" evidence="7">
    <location>
        <begin position="21"/>
        <end position="88"/>
    </location>
</feature>
<dbReference type="InterPro" id="IPR007848">
    <property type="entry name" value="Small_mtfrase_dom"/>
</dbReference>
<keyword evidence="2 5" id="KW-0808">Transferase</keyword>
<feature type="binding site" evidence="5">
    <location>
        <position position="183"/>
    </location>
    <ligand>
        <name>S-adenosyl-L-methionine</name>
        <dbReference type="ChEBI" id="CHEBI:59789"/>
    </ligand>
</feature>
<evidence type="ECO:0000259" key="7">
    <source>
        <dbReference type="Pfam" id="PF17827"/>
    </source>
</evidence>
<feature type="binding site" evidence="5">
    <location>
        <position position="155"/>
    </location>
    <ligand>
        <name>S-adenosyl-L-methionine</name>
        <dbReference type="ChEBI" id="CHEBI:59789"/>
    </ligand>
</feature>
<dbReference type="Gene3D" id="1.10.8.10">
    <property type="entry name" value="DNA helicase RuvA subunit, C-terminal domain"/>
    <property type="match status" value="1"/>
</dbReference>
<dbReference type="GO" id="GO:0032259">
    <property type="term" value="P:methylation"/>
    <property type="evidence" value="ECO:0007669"/>
    <property type="project" value="UniProtKB-KW"/>
</dbReference>
<dbReference type="CDD" id="cd02440">
    <property type="entry name" value="AdoMet_MTases"/>
    <property type="match status" value="1"/>
</dbReference>
<dbReference type="RefSeq" id="WP_262566113.1">
    <property type="nucleotide sequence ID" value="NZ_JAPFCC010000001.1"/>
</dbReference>
<evidence type="ECO:0000256" key="1">
    <source>
        <dbReference type="ARBA" id="ARBA00022603"/>
    </source>
</evidence>
<dbReference type="Pfam" id="PF05175">
    <property type="entry name" value="MTS"/>
    <property type="match status" value="1"/>
</dbReference>
<comment type="function">
    <text evidence="5">Methylates the class 1 translation termination release factors RF1/PrfA and RF2/PrfB on the glutamine residue of the universally conserved GGQ motif.</text>
</comment>
<dbReference type="EC" id="2.1.1.297" evidence="5"/>
<comment type="catalytic activity">
    <reaction evidence="4 5">
        <text>L-glutaminyl-[peptide chain release factor] + S-adenosyl-L-methionine = N(5)-methyl-L-glutaminyl-[peptide chain release factor] + S-adenosyl-L-homocysteine + H(+)</text>
        <dbReference type="Rhea" id="RHEA:42896"/>
        <dbReference type="Rhea" id="RHEA-COMP:10271"/>
        <dbReference type="Rhea" id="RHEA-COMP:10272"/>
        <dbReference type="ChEBI" id="CHEBI:15378"/>
        <dbReference type="ChEBI" id="CHEBI:30011"/>
        <dbReference type="ChEBI" id="CHEBI:57856"/>
        <dbReference type="ChEBI" id="CHEBI:59789"/>
        <dbReference type="ChEBI" id="CHEBI:61891"/>
        <dbReference type="EC" id="2.1.1.297"/>
    </reaction>
</comment>
<dbReference type="InterPro" id="IPR004556">
    <property type="entry name" value="HemK-like"/>
</dbReference>
<reference evidence="8 9" key="1">
    <citation type="submission" date="2022-10" db="EMBL/GenBank/DDBJ databases">
        <title>High-quality genome sequences of two octocoral-associated bacteria, Endozoicomonas euniceicola EF212 and Endozoicomonas gorgoniicola PS125.</title>
        <authorList>
            <person name="Chiou Y.-J."/>
            <person name="Chen Y.-H."/>
        </authorList>
    </citation>
    <scope>NUCLEOTIDE SEQUENCE [LARGE SCALE GENOMIC DNA]</scope>
    <source>
        <strain evidence="8 9">PS125</strain>
    </source>
</reference>
<feature type="binding site" evidence="5">
    <location>
        <position position="198"/>
    </location>
    <ligand>
        <name>S-adenosyl-L-methionine</name>
        <dbReference type="ChEBI" id="CHEBI:59789"/>
    </ligand>
</feature>
<dbReference type="GO" id="GO:0102559">
    <property type="term" value="F:peptide chain release factor N(5)-glutamine methyltransferase activity"/>
    <property type="evidence" value="ECO:0007669"/>
    <property type="project" value="UniProtKB-EC"/>
</dbReference>
<feature type="domain" description="Methyltransferase small" evidence="6">
    <location>
        <begin position="111"/>
        <end position="201"/>
    </location>
</feature>